<sequence>MLQEIKFDEYTTVVVDCNEKLEHDDLFCILNEYELDRINDNYFRKRKETLRLEGIVFSL</sequence>
<name>R5ZRM4_9FIRM</name>
<protein>
    <submittedName>
        <fullName evidence="1">Uncharacterized protein</fullName>
    </submittedName>
</protein>
<accession>R5ZRM4</accession>
<dbReference type="Proteomes" id="UP000018175">
    <property type="component" value="Unassembled WGS sequence"/>
</dbReference>
<proteinExistence type="predicted"/>
<reference evidence="1" key="1">
    <citation type="submission" date="2012-11" db="EMBL/GenBank/DDBJ databases">
        <title>Dependencies among metagenomic species, viruses, plasmids and units of genetic variation.</title>
        <authorList>
            <person name="Nielsen H.B."/>
            <person name="Almeida M."/>
            <person name="Juncker A.S."/>
            <person name="Rasmussen S."/>
            <person name="Li J."/>
            <person name="Sunagawa S."/>
            <person name="Plichta D."/>
            <person name="Gautier L."/>
            <person name="Le Chatelier E."/>
            <person name="Peletier E."/>
            <person name="Bonde I."/>
            <person name="Nielsen T."/>
            <person name="Manichanh C."/>
            <person name="Arumugam M."/>
            <person name="Batto J."/>
            <person name="Santos M.B.Q.D."/>
            <person name="Blom N."/>
            <person name="Borruel N."/>
            <person name="Burgdorf K.S."/>
            <person name="Boumezbeur F."/>
            <person name="Casellas F."/>
            <person name="Dore J."/>
            <person name="Guarner F."/>
            <person name="Hansen T."/>
            <person name="Hildebrand F."/>
            <person name="Kaas R.S."/>
            <person name="Kennedy S."/>
            <person name="Kristiansen K."/>
            <person name="Kultima J.R."/>
            <person name="Leonard P."/>
            <person name="Levenez F."/>
            <person name="Lund O."/>
            <person name="Moumen B."/>
            <person name="Le Paslier D."/>
            <person name="Pons N."/>
            <person name="Pedersen O."/>
            <person name="Prifti E."/>
            <person name="Qin J."/>
            <person name="Raes J."/>
            <person name="Tap J."/>
            <person name="Tims S."/>
            <person name="Ussery D.W."/>
            <person name="Yamada T."/>
            <person name="MetaHit consortium"/>
            <person name="Renault P."/>
            <person name="Sicheritz-Ponten T."/>
            <person name="Bork P."/>
            <person name="Wang J."/>
            <person name="Brunak S."/>
            <person name="Ehrlich S.D."/>
        </authorList>
    </citation>
    <scope>NUCLEOTIDE SEQUENCE [LARGE SCALE GENOMIC DNA]</scope>
</reference>
<comment type="caution">
    <text evidence="1">The sequence shown here is derived from an EMBL/GenBank/DDBJ whole genome shotgun (WGS) entry which is preliminary data.</text>
</comment>
<organism evidence="1">
    <name type="scientific">Lachnospira eligens CAG:72</name>
    <dbReference type="NCBI Taxonomy" id="1263077"/>
    <lineage>
        <taxon>Bacteria</taxon>
        <taxon>Bacillati</taxon>
        <taxon>Bacillota</taxon>
        <taxon>Clostridia</taxon>
        <taxon>Lachnospirales</taxon>
        <taxon>Lachnospiraceae</taxon>
        <taxon>Lachnospira</taxon>
    </lineage>
</organism>
<dbReference type="AlphaFoldDB" id="R5ZRM4"/>
<gene>
    <name evidence="1" type="ORF">BN765_00494</name>
</gene>
<evidence type="ECO:0000313" key="1">
    <source>
        <dbReference type="EMBL" id="CDA41520.1"/>
    </source>
</evidence>
<dbReference type="EMBL" id="CBBU010000138">
    <property type="protein sequence ID" value="CDA41520.1"/>
    <property type="molecule type" value="Genomic_DNA"/>
</dbReference>